<keyword evidence="2" id="KW-0812">Transmembrane</keyword>
<keyword evidence="2" id="KW-1133">Transmembrane helix</keyword>
<feature type="transmembrane region" description="Helical" evidence="2">
    <location>
        <begin position="53"/>
        <end position="74"/>
    </location>
</feature>
<feature type="transmembrane region" description="Helical" evidence="2">
    <location>
        <begin position="94"/>
        <end position="116"/>
    </location>
</feature>
<dbReference type="EMBL" id="JARKIF010000023">
    <property type="protein sequence ID" value="KAJ7615926.1"/>
    <property type="molecule type" value="Genomic_DNA"/>
</dbReference>
<accession>A0AAD7FET6</accession>
<feature type="compositionally biased region" description="Low complexity" evidence="1">
    <location>
        <begin position="37"/>
        <end position="46"/>
    </location>
</feature>
<evidence type="ECO:0000256" key="2">
    <source>
        <dbReference type="SAM" id="Phobius"/>
    </source>
</evidence>
<organism evidence="3 4">
    <name type="scientific">Roridomyces roridus</name>
    <dbReference type="NCBI Taxonomy" id="1738132"/>
    <lineage>
        <taxon>Eukaryota</taxon>
        <taxon>Fungi</taxon>
        <taxon>Dikarya</taxon>
        <taxon>Basidiomycota</taxon>
        <taxon>Agaricomycotina</taxon>
        <taxon>Agaricomycetes</taxon>
        <taxon>Agaricomycetidae</taxon>
        <taxon>Agaricales</taxon>
        <taxon>Marasmiineae</taxon>
        <taxon>Mycenaceae</taxon>
        <taxon>Roridomyces</taxon>
    </lineage>
</organism>
<keyword evidence="4" id="KW-1185">Reference proteome</keyword>
<name>A0AAD7FET6_9AGAR</name>
<evidence type="ECO:0000313" key="4">
    <source>
        <dbReference type="Proteomes" id="UP001221142"/>
    </source>
</evidence>
<feature type="region of interest" description="Disordered" evidence="1">
    <location>
        <begin position="1"/>
        <end position="46"/>
    </location>
</feature>
<keyword evidence="2" id="KW-0472">Membrane</keyword>
<dbReference type="Proteomes" id="UP001221142">
    <property type="component" value="Unassembled WGS sequence"/>
</dbReference>
<comment type="caution">
    <text evidence="3">The sequence shown here is derived from an EMBL/GenBank/DDBJ whole genome shotgun (WGS) entry which is preliminary data.</text>
</comment>
<sequence>MSYLQQSRRSDWRRGCANGGKTPRGNVGDLPTLNSYPHLPSSPSPHSSFPMRVLVSLLTFFALFFTLTLAGSVPPASTPTNDDTSVSISFFRPWTWTLPLPALGVAANAQADAAAAHVRRHGPRRRAVHP</sequence>
<protein>
    <submittedName>
        <fullName evidence="3">Uncharacterized protein</fullName>
    </submittedName>
</protein>
<proteinExistence type="predicted"/>
<dbReference type="AlphaFoldDB" id="A0AAD7FET6"/>
<evidence type="ECO:0000256" key="1">
    <source>
        <dbReference type="SAM" id="MobiDB-lite"/>
    </source>
</evidence>
<evidence type="ECO:0000313" key="3">
    <source>
        <dbReference type="EMBL" id="KAJ7615926.1"/>
    </source>
</evidence>
<gene>
    <name evidence="3" type="ORF">FB45DRAFT_934951</name>
</gene>
<reference evidence="3" key="1">
    <citation type="submission" date="2023-03" db="EMBL/GenBank/DDBJ databases">
        <title>Massive genome expansion in bonnet fungi (Mycena s.s.) driven by repeated elements and novel gene families across ecological guilds.</title>
        <authorList>
            <consortium name="Lawrence Berkeley National Laboratory"/>
            <person name="Harder C.B."/>
            <person name="Miyauchi S."/>
            <person name="Viragh M."/>
            <person name="Kuo A."/>
            <person name="Thoen E."/>
            <person name="Andreopoulos B."/>
            <person name="Lu D."/>
            <person name="Skrede I."/>
            <person name="Drula E."/>
            <person name="Henrissat B."/>
            <person name="Morin E."/>
            <person name="Kohler A."/>
            <person name="Barry K."/>
            <person name="LaButti K."/>
            <person name="Morin E."/>
            <person name="Salamov A."/>
            <person name="Lipzen A."/>
            <person name="Mereny Z."/>
            <person name="Hegedus B."/>
            <person name="Baldrian P."/>
            <person name="Stursova M."/>
            <person name="Weitz H."/>
            <person name="Taylor A."/>
            <person name="Grigoriev I.V."/>
            <person name="Nagy L.G."/>
            <person name="Martin F."/>
            <person name="Kauserud H."/>
        </authorList>
    </citation>
    <scope>NUCLEOTIDE SEQUENCE</scope>
    <source>
        <strain evidence="3">9284</strain>
    </source>
</reference>